<feature type="region of interest" description="Disordered" evidence="1">
    <location>
        <begin position="1"/>
        <end position="31"/>
    </location>
</feature>
<evidence type="ECO:0000256" key="2">
    <source>
        <dbReference type="SAM" id="Phobius"/>
    </source>
</evidence>
<reference evidence="3 4" key="1">
    <citation type="journal article" date="2013" name="PLoS Genet.">
        <title>Comparative genome structure, secondary metabolite, and effector coding capacity across Cochliobolus pathogens.</title>
        <authorList>
            <person name="Condon B.J."/>
            <person name="Leng Y."/>
            <person name="Wu D."/>
            <person name="Bushley K.E."/>
            <person name="Ohm R.A."/>
            <person name="Otillar R."/>
            <person name="Martin J."/>
            <person name="Schackwitz W."/>
            <person name="Grimwood J."/>
            <person name="MohdZainudin N."/>
            <person name="Xue C."/>
            <person name="Wang R."/>
            <person name="Manning V.A."/>
            <person name="Dhillon B."/>
            <person name="Tu Z.J."/>
            <person name="Steffenson B.J."/>
            <person name="Salamov A."/>
            <person name="Sun H."/>
            <person name="Lowry S."/>
            <person name="LaButti K."/>
            <person name="Han J."/>
            <person name="Copeland A."/>
            <person name="Lindquist E."/>
            <person name="Barry K."/>
            <person name="Schmutz J."/>
            <person name="Baker S.E."/>
            <person name="Ciuffetti L.M."/>
            <person name="Grigoriev I.V."/>
            <person name="Zhong S."/>
            <person name="Turgeon B.G."/>
        </authorList>
    </citation>
    <scope>NUCLEOTIDE SEQUENCE [LARGE SCALE GENOMIC DNA]</scope>
    <source>
        <strain evidence="3 4">26-R-13</strain>
    </source>
</reference>
<dbReference type="RefSeq" id="XP_007715937.1">
    <property type="nucleotide sequence ID" value="XM_007717747.1"/>
</dbReference>
<keyword evidence="4" id="KW-1185">Reference proteome</keyword>
<gene>
    <name evidence="3" type="ORF">COCCADRAFT_8088</name>
</gene>
<keyword evidence="2" id="KW-1133">Transmembrane helix</keyword>
<protein>
    <submittedName>
        <fullName evidence="3">Uncharacterized protein</fullName>
    </submittedName>
</protein>
<organism evidence="3 4">
    <name type="scientific">Cochliobolus carbonum (strain 26-R-13)</name>
    <name type="common">Maize leaf spot fungus</name>
    <name type="synonym">Bipolaris zeicola</name>
    <dbReference type="NCBI Taxonomy" id="930089"/>
    <lineage>
        <taxon>Eukaryota</taxon>
        <taxon>Fungi</taxon>
        <taxon>Dikarya</taxon>
        <taxon>Ascomycota</taxon>
        <taxon>Pezizomycotina</taxon>
        <taxon>Dothideomycetes</taxon>
        <taxon>Pleosporomycetidae</taxon>
        <taxon>Pleosporales</taxon>
        <taxon>Pleosporineae</taxon>
        <taxon>Pleosporaceae</taxon>
        <taxon>Bipolaris</taxon>
    </lineage>
</organism>
<feature type="transmembrane region" description="Helical" evidence="2">
    <location>
        <begin position="323"/>
        <end position="343"/>
    </location>
</feature>
<proteinExistence type="predicted"/>
<keyword evidence="2" id="KW-0472">Membrane</keyword>
<feature type="compositionally biased region" description="Polar residues" evidence="1">
    <location>
        <begin position="118"/>
        <end position="137"/>
    </location>
</feature>
<evidence type="ECO:0000256" key="1">
    <source>
        <dbReference type="SAM" id="MobiDB-lite"/>
    </source>
</evidence>
<dbReference type="EMBL" id="KI964731">
    <property type="protein sequence ID" value="EUC29743.1"/>
    <property type="molecule type" value="Genomic_DNA"/>
</dbReference>
<keyword evidence="2" id="KW-0812">Transmembrane</keyword>
<evidence type="ECO:0000313" key="3">
    <source>
        <dbReference type="EMBL" id="EUC29743.1"/>
    </source>
</evidence>
<feature type="transmembrane region" description="Helical" evidence="2">
    <location>
        <begin position="349"/>
        <end position="372"/>
    </location>
</feature>
<dbReference type="eggNOG" id="ENOG502SERI">
    <property type="taxonomic scope" value="Eukaryota"/>
</dbReference>
<evidence type="ECO:0000313" key="4">
    <source>
        <dbReference type="Proteomes" id="UP000053841"/>
    </source>
</evidence>
<dbReference type="GeneID" id="19151064"/>
<accession>W6XVH8</accession>
<feature type="compositionally biased region" description="Basic and acidic residues" evidence="1">
    <location>
        <begin position="96"/>
        <end position="112"/>
    </location>
</feature>
<dbReference type="HOGENOM" id="CLU_745974_0_0_1"/>
<feature type="compositionally biased region" description="Polar residues" evidence="1">
    <location>
        <begin position="157"/>
        <end position="169"/>
    </location>
</feature>
<dbReference type="OrthoDB" id="3689824at2759"/>
<sequence length="377" mass="41816">MGWFSNSKSSFKSPSVPSTDAPDSTPPASTIAYGVNPPHIYQYQPGCSPIAIQVSIKGPDASIPPQLTTIDEAVPSAASVEGRPNKVHENSLITHRPSERIVETEDSREHNPNHTRHASVQLQPMSPVDSVTSSDFNQYAHPRQSKTPIADQLSVLPPTQTVSSPTTGSMTKPTCSLNLMCYRSGSQGCVRRQIHVLSQARLAISRDDYSSIVSIKNSGGLVRTDEEFFAALHREYEHHICGFWRRYLSLKTLRQIRLLSYTPSTRPEVVPMDDFTLQEMFYAYQHFKNIKTESEWIDWVFRLRQEDRRHALEFVEGWSGFRIGLVGSVPWVAATAVGVAWMARGGDAQTAFTVAGFILTVGTSLLALLAIVSKIES</sequence>
<dbReference type="AlphaFoldDB" id="W6XVH8"/>
<dbReference type="Proteomes" id="UP000053841">
    <property type="component" value="Unassembled WGS sequence"/>
</dbReference>
<dbReference type="KEGG" id="bze:COCCADRAFT_8088"/>
<dbReference type="STRING" id="930089.W6XVH8"/>
<name>W6XVH8_COCC2</name>
<feature type="region of interest" description="Disordered" evidence="1">
    <location>
        <begin position="91"/>
        <end position="169"/>
    </location>
</feature>
<feature type="compositionally biased region" description="Low complexity" evidence="1">
    <location>
        <begin position="1"/>
        <end position="18"/>
    </location>
</feature>